<dbReference type="InterPro" id="IPR001647">
    <property type="entry name" value="HTH_TetR"/>
</dbReference>
<dbReference type="Gene3D" id="1.10.10.60">
    <property type="entry name" value="Homeodomain-like"/>
    <property type="match status" value="1"/>
</dbReference>
<dbReference type="GO" id="GO:0006355">
    <property type="term" value="P:regulation of DNA-templated transcription"/>
    <property type="evidence" value="ECO:0007669"/>
    <property type="project" value="UniProtKB-ARBA"/>
</dbReference>
<dbReference type="SUPFAM" id="SSF46689">
    <property type="entry name" value="Homeodomain-like"/>
    <property type="match status" value="1"/>
</dbReference>
<name>A0ABD7V4C1_9ACTN</name>
<dbReference type="GO" id="GO:0003677">
    <property type="term" value="F:DNA binding"/>
    <property type="evidence" value="ECO:0007669"/>
    <property type="project" value="UniProtKB-UniRule"/>
</dbReference>
<evidence type="ECO:0000256" key="4">
    <source>
        <dbReference type="PROSITE-ProRule" id="PRU00335"/>
    </source>
</evidence>
<accession>A0ABD7V4C1</accession>
<reference evidence="7 8" key="1">
    <citation type="submission" date="2019-02" db="EMBL/GenBank/DDBJ databases">
        <authorList>
            <consortium name="Pathogen Informatics"/>
        </authorList>
    </citation>
    <scope>NUCLEOTIDE SEQUENCE [LARGE SCALE GENOMIC DNA]</scope>
    <source>
        <strain evidence="7 8">3012STDY6756503</strain>
    </source>
</reference>
<dbReference type="Proteomes" id="UP000360750">
    <property type="component" value="Unassembled WGS sequence"/>
</dbReference>
<evidence type="ECO:0000256" key="1">
    <source>
        <dbReference type="ARBA" id="ARBA00023015"/>
    </source>
</evidence>
<dbReference type="RefSeq" id="WP_131734610.1">
    <property type="nucleotide sequence ID" value="NZ_CAACYD010000007.1"/>
</dbReference>
<evidence type="ECO:0000313" key="7">
    <source>
        <dbReference type="EMBL" id="VFA89139.1"/>
    </source>
</evidence>
<keyword evidence="1" id="KW-0805">Transcription regulation</keyword>
<feature type="region of interest" description="Disordered" evidence="5">
    <location>
        <begin position="1"/>
        <end position="26"/>
    </location>
</feature>
<dbReference type="Pfam" id="PF00440">
    <property type="entry name" value="TetR_N"/>
    <property type="match status" value="1"/>
</dbReference>
<dbReference type="SUPFAM" id="SSF48498">
    <property type="entry name" value="Tetracyclin repressor-like, C-terminal domain"/>
    <property type="match status" value="1"/>
</dbReference>
<feature type="domain" description="HTH tetR-type" evidence="6">
    <location>
        <begin position="29"/>
        <end position="89"/>
    </location>
</feature>
<dbReference type="InterPro" id="IPR011075">
    <property type="entry name" value="TetR_C"/>
</dbReference>
<protein>
    <submittedName>
        <fullName evidence="7">Bacterial regulatory proteins, tetR family</fullName>
    </submittedName>
</protein>
<dbReference type="Pfam" id="PF16859">
    <property type="entry name" value="TetR_C_11"/>
    <property type="match status" value="1"/>
</dbReference>
<evidence type="ECO:0000259" key="6">
    <source>
        <dbReference type="PROSITE" id="PS50977"/>
    </source>
</evidence>
<keyword evidence="3" id="KW-0804">Transcription</keyword>
<dbReference type="PANTHER" id="PTHR30055:SF230">
    <property type="entry name" value="TRANSCRIPTIONAL REGULATORY PROTEIN (PROBABLY TETR-FAMILY)-RELATED"/>
    <property type="match status" value="1"/>
</dbReference>
<feature type="DNA-binding region" description="H-T-H motif" evidence="4">
    <location>
        <begin position="52"/>
        <end position="71"/>
    </location>
</feature>
<sequence length="213" mass="22401">MSGSRGVAPARDTHGGVGPEGAAGRPRDARIDSAVLAAAGELVVEAGYQKLSLAAIAERAGTTKTALYRRWSGKAELVHDLVFAHMTRLPPSSGEAASDLRTMIVAACELFASPVTRAALPGLIADMSADPELARRVHAGFAGVFDALRERLVVAVERGEVRGDADPDRLIEIIGGSAMLHVLMRRGGNADGAMFDENWADRLAALVLHGVMR</sequence>
<dbReference type="InterPro" id="IPR050109">
    <property type="entry name" value="HTH-type_TetR-like_transc_reg"/>
</dbReference>
<keyword evidence="2 4" id="KW-0238">DNA-binding</keyword>
<dbReference type="PANTHER" id="PTHR30055">
    <property type="entry name" value="HTH-TYPE TRANSCRIPTIONAL REGULATOR RUTR"/>
    <property type="match status" value="1"/>
</dbReference>
<evidence type="ECO:0000256" key="2">
    <source>
        <dbReference type="ARBA" id="ARBA00023125"/>
    </source>
</evidence>
<evidence type="ECO:0000256" key="5">
    <source>
        <dbReference type="SAM" id="MobiDB-lite"/>
    </source>
</evidence>
<evidence type="ECO:0000256" key="3">
    <source>
        <dbReference type="ARBA" id="ARBA00023163"/>
    </source>
</evidence>
<dbReference type="PRINTS" id="PR00455">
    <property type="entry name" value="HTHTETR"/>
</dbReference>
<dbReference type="GeneID" id="60750692"/>
<dbReference type="PROSITE" id="PS50977">
    <property type="entry name" value="HTH_TETR_2"/>
    <property type="match status" value="1"/>
</dbReference>
<evidence type="ECO:0000313" key="8">
    <source>
        <dbReference type="Proteomes" id="UP000360750"/>
    </source>
</evidence>
<dbReference type="EMBL" id="CAACYD010000007">
    <property type="protein sequence ID" value="VFA89139.1"/>
    <property type="molecule type" value="Genomic_DNA"/>
</dbReference>
<comment type="caution">
    <text evidence="7">The sequence shown here is derived from an EMBL/GenBank/DDBJ whole genome shotgun (WGS) entry which is preliminary data.</text>
</comment>
<dbReference type="AlphaFoldDB" id="A0ABD7V4C1"/>
<proteinExistence type="predicted"/>
<organism evidence="7 8">
    <name type="scientific">Gordonia paraffinivorans</name>
    <dbReference type="NCBI Taxonomy" id="175628"/>
    <lineage>
        <taxon>Bacteria</taxon>
        <taxon>Bacillati</taxon>
        <taxon>Actinomycetota</taxon>
        <taxon>Actinomycetes</taxon>
        <taxon>Mycobacteriales</taxon>
        <taxon>Gordoniaceae</taxon>
        <taxon>Gordonia</taxon>
    </lineage>
</organism>
<dbReference type="InterPro" id="IPR036271">
    <property type="entry name" value="Tet_transcr_reg_TetR-rel_C_sf"/>
</dbReference>
<gene>
    <name evidence="7" type="ORF">NCTC8139_02699</name>
</gene>
<dbReference type="Gene3D" id="1.10.357.10">
    <property type="entry name" value="Tetracycline Repressor, domain 2"/>
    <property type="match status" value="1"/>
</dbReference>
<dbReference type="InterPro" id="IPR009057">
    <property type="entry name" value="Homeodomain-like_sf"/>
</dbReference>